<dbReference type="GO" id="GO:0016020">
    <property type="term" value="C:membrane"/>
    <property type="evidence" value="ECO:0007669"/>
    <property type="project" value="TreeGrafter"/>
</dbReference>
<feature type="region of interest" description="Disordered" evidence="4">
    <location>
        <begin position="1"/>
        <end position="31"/>
    </location>
</feature>
<dbReference type="Gene3D" id="1.20.120.1240">
    <property type="entry name" value="Dynamin, middle domain"/>
    <property type="match status" value="1"/>
</dbReference>
<evidence type="ECO:0000256" key="4">
    <source>
        <dbReference type="SAM" id="MobiDB-lite"/>
    </source>
</evidence>
<feature type="domain" description="Dynamin-type G" evidence="6">
    <location>
        <begin position="75"/>
        <end position="392"/>
    </location>
</feature>
<evidence type="ECO:0000313" key="8">
    <source>
        <dbReference type="Proteomes" id="UP000326757"/>
    </source>
</evidence>
<feature type="coiled-coil region" evidence="3">
    <location>
        <begin position="720"/>
        <end position="747"/>
    </location>
</feature>
<keyword evidence="3" id="KW-0175">Coiled coil</keyword>
<dbReference type="InterPro" id="IPR030381">
    <property type="entry name" value="G_DYNAMIN_dom"/>
</dbReference>
<dbReference type="SMART" id="SM00053">
    <property type="entry name" value="DYNc"/>
    <property type="match status" value="1"/>
</dbReference>
<dbReference type="Proteomes" id="UP000326757">
    <property type="component" value="Unassembled WGS sequence"/>
</dbReference>
<dbReference type="PROSITE" id="PS51388">
    <property type="entry name" value="GED"/>
    <property type="match status" value="1"/>
</dbReference>
<dbReference type="GO" id="GO:0003924">
    <property type="term" value="F:GTPase activity"/>
    <property type="evidence" value="ECO:0007669"/>
    <property type="project" value="InterPro"/>
</dbReference>
<dbReference type="PRINTS" id="PR00195">
    <property type="entry name" value="DYNAMIN"/>
</dbReference>
<dbReference type="GO" id="GO:0005525">
    <property type="term" value="F:GTP binding"/>
    <property type="evidence" value="ECO:0007669"/>
    <property type="project" value="InterPro"/>
</dbReference>
<dbReference type="Pfam" id="PF01031">
    <property type="entry name" value="Dynamin_M"/>
    <property type="match status" value="1"/>
</dbReference>
<dbReference type="GO" id="GO:0005739">
    <property type="term" value="C:mitochondrion"/>
    <property type="evidence" value="ECO:0007669"/>
    <property type="project" value="TreeGrafter"/>
</dbReference>
<evidence type="ECO:0000259" key="6">
    <source>
        <dbReference type="PROSITE" id="PS51718"/>
    </source>
</evidence>
<evidence type="ECO:0000313" key="7">
    <source>
        <dbReference type="EMBL" id="KAB8295270.1"/>
    </source>
</evidence>
<dbReference type="GO" id="GO:0005874">
    <property type="term" value="C:microtubule"/>
    <property type="evidence" value="ECO:0007669"/>
    <property type="project" value="TreeGrafter"/>
</dbReference>
<accession>A0A5N6K0I1</accession>
<dbReference type="Pfam" id="PF00350">
    <property type="entry name" value="Dynamin_N"/>
    <property type="match status" value="1"/>
</dbReference>
<dbReference type="Gene3D" id="3.40.50.300">
    <property type="entry name" value="P-loop containing nucleotide triphosphate hydrolases"/>
    <property type="match status" value="1"/>
</dbReference>
<gene>
    <name evidence="7" type="ORF">EYC80_007179</name>
</gene>
<dbReference type="PANTHER" id="PTHR11566:SF146">
    <property type="entry name" value="FAMILY GTPASE, PUTATIVE (AFU_ORTHOLOGUE AFUA_4G14300)-RELATED"/>
    <property type="match status" value="1"/>
</dbReference>
<organism evidence="7 8">
    <name type="scientific">Monilinia laxa</name>
    <name type="common">Brown rot fungus</name>
    <name type="synonym">Sclerotinia laxa</name>
    <dbReference type="NCBI Taxonomy" id="61186"/>
    <lineage>
        <taxon>Eukaryota</taxon>
        <taxon>Fungi</taxon>
        <taxon>Dikarya</taxon>
        <taxon>Ascomycota</taxon>
        <taxon>Pezizomycotina</taxon>
        <taxon>Leotiomycetes</taxon>
        <taxon>Helotiales</taxon>
        <taxon>Sclerotiniaceae</taxon>
        <taxon>Monilinia</taxon>
    </lineage>
</organism>
<dbReference type="InterPro" id="IPR000375">
    <property type="entry name" value="Dynamin_stalk"/>
</dbReference>
<dbReference type="AlphaFoldDB" id="A0A5N6K0I1"/>
<keyword evidence="2" id="KW-0342">GTP-binding</keyword>
<dbReference type="InterPro" id="IPR045063">
    <property type="entry name" value="Dynamin_N"/>
</dbReference>
<dbReference type="InterPro" id="IPR027417">
    <property type="entry name" value="P-loop_NTPase"/>
</dbReference>
<dbReference type="GO" id="GO:0048312">
    <property type="term" value="P:intracellular distribution of mitochondria"/>
    <property type="evidence" value="ECO:0007669"/>
    <property type="project" value="TreeGrafter"/>
</dbReference>
<evidence type="ECO:0000256" key="1">
    <source>
        <dbReference type="ARBA" id="ARBA00022741"/>
    </source>
</evidence>
<feature type="domain" description="GED" evidence="5">
    <location>
        <begin position="663"/>
        <end position="759"/>
    </location>
</feature>
<protein>
    <submittedName>
        <fullName evidence="7">Uncharacterized protein</fullName>
    </submittedName>
</protein>
<dbReference type="SUPFAM" id="SSF52540">
    <property type="entry name" value="P-loop containing nucleoside triphosphate hydrolases"/>
    <property type="match status" value="1"/>
</dbReference>
<comment type="caution">
    <text evidence="7">The sequence shown here is derived from an EMBL/GenBank/DDBJ whole genome shotgun (WGS) entry which is preliminary data.</text>
</comment>
<dbReference type="GO" id="GO:0008017">
    <property type="term" value="F:microtubule binding"/>
    <property type="evidence" value="ECO:0007669"/>
    <property type="project" value="TreeGrafter"/>
</dbReference>
<name>A0A5N6K0I1_MONLA</name>
<dbReference type="GO" id="GO:0016559">
    <property type="term" value="P:peroxisome fission"/>
    <property type="evidence" value="ECO:0007669"/>
    <property type="project" value="TreeGrafter"/>
</dbReference>
<keyword evidence="8" id="KW-1185">Reference proteome</keyword>
<dbReference type="PANTHER" id="PTHR11566">
    <property type="entry name" value="DYNAMIN"/>
    <property type="match status" value="1"/>
</dbReference>
<proteinExistence type="predicted"/>
<dbReference type="GO" id="GO:0000266">
    <property type="term" value="P:mitochondrial fission"/>
    <property type="evidence" value="ECO:0007669"/>
    <property type="project" value="TreeGrafter"/>
</dbReference>
<dbReference type="GO" id="GO:0006897">
    <property type="term" value="P:endocytosis"/>
    <property type="evidence" value="ECO:0007669"/>
    <property type="project" value="TreeGrafter"/>
</dbReference>
<dbReference type="InterPro" id="IPR001401">
    <property type="entry name" value="Dynamin_GTPase"/>
</dbReference>
<evidence type="ECO:0000256" key="2">
    <source>
        <dbReference type="ARBA" id="ARBA00023134"/>
    </source>
</evidence>
<dbReference type="CDD" id="cd08771">
    <property type="entry name" value="DLP_1"/>
    <property type="match status" value="1"/>
</dbReference>
<evidence type="ECO:0000256" key="3">
    <source>
        <dbReference type="SAM" id="Coils"/>
    </source>
</evidence>
<sequence length="765" mass="87055">MKDDLAFGNSESFNSGDNIADPRPGSLQTPTDRMSIHQDDEEFGAIPAPEHLGNEDTMLKLGFIEELKGLGINELVNLPQLVVVGDQSSGKSSVLQAITRLPFPVDDGLCTRFPTEVSLQRAPAKSLELSIAKPVRAFDVLSQTAAQKKWVDRQSARIDDFNTRWQGQNAQGLEFITIITEARTAIMGDSLEAGQQARKANVAQSKKNMLSDATLRIVQKGPGEINITIIDMPGLVSSTHAAHRMAKALVDHYISNPRSIVLAVAHPANVETQDIFEIIATIQNWKNRVIGVITKCDKIEEGGDDWVHKAIKNDESDVTFDRYLSYGWLALRNLSPVERRAKTDDNFRDKMEEKLFQQRIWTNLDRPGQLGIKNLKAALTKMHNEHVTRSIPELIPEIKMRLDNDKKNIEGLGSPRITSESQMNCLINIATKYSLHAADAIDGHNDRLPINNAELKIRKIVRDALDDFRDRMQLDYEERFNCNRPAFILESEDEETWENSILKNKYLAEIGRCINDNRGKEMADEVNTAVLRSLWIELTPNWRLQTKRLIQSLVHSIGKAVEFLLAAICPDKSLQINIKNLLDEDKIAVAKHANHELDLLLHDEKSGLIITLNTWNLERLKEHRDNRMRHMLAILDRIKRRDKDLVTAQVNSWFARHTRIQAIFTTHDKLASYYDIGMRRFMDNVCHQVCERHLLGRKSPLRTFAPDLVTKRFEGNEEALRKIAGENKNQLEERKRLEDSHALLRRAMQKANQYCLSIGVQDMGL</sequence>
<keyword evidence="1" id="KW-0547">Nucleotide-binding</keyword>
<dbReference type="InterPro" id="IPR020850">
    <property type="entry name" value="GED_dom"/>
</dbReference>
<dbReference type="InterPro" id="IPR022812">
    <property type="entry name" value="Dynamin"/>
</dbReference>
<evidence type="ECO:0000259" key="5">
    <source>
        <dbReference type="PROSITE" id="PS51388"/>
    </source>
</evidence>
<dbReference type="OrthoDB" id="415706at2759"/>
<reference evidence="7 8" key="1">
    <citation type="submission" date="2019-06" db="EMBL/GenBank/DDBJ databases">
        <title>Genome Sequence of the Brown Rot Fungal Pathogen Monilinia laxa.</title>
        <authorList>
            <person name="De Miccolis Angelini R.M."/>
            <person name="Landi L."/>
            <person name="Abate D."/>
            <person name="Pollastro S."/>
            <person name="Romanazzi G."/>
            <person name="Faretra F."/>
        </authorList>
    </citation>
    <scope>NUCLEOTIDE SEQUENCE [LARGE SCALE GENOMIC DNA]</scope>
    <source>
        <strain evidence="7 8">Mlax316</strain>
    </source>
</reference>
<dbReference type="EMBL" id="VIGI01000010">
    <property type="protein sequence ID" value="KAB8295270.1"/>
    <property type="molecule type" value="Genomic_DNA"/>
</dbReference>
<dbReference type="PROSITE" id="PS51718">
    <property type="entry name" value="G_DYNAMIN_2"/>
    <property type="match status" value="1"/>
</dbReference>